<dbReference type="InterPro" id="IPR025396">
    <property type="entry name" value="DUF4302"/>
</dbReference>
<dbReference type="EMBL" id="JRNQ01000089">
    <property type="protein sequence ID" value="KGF43421.1"/>
    <property type="molecule type" value="Genomic_DNA"/>
</dbReference>
<proteinExistence type="predicted"/>
<dbReference type="PROSITE" id="PS51257">
    <property type="entry name" value="PROKAR_LIPOPROTEIN"/>
    <property type="match status" value="1"/>
</dbReference>
<dbReference type="OrthoDB" id="1150854at2"/>
<dbReference type="AlphaFoldDB" id="A0A096AA54"/>
<dbReference type="Pfam" id="PF14135">
    <property type="entry name" value="DUF4302"/>
    <property type="match status" value="1"/>
</dbReference>
<comment type="caution">
    <text evidence="1">The sequence shown here is derived from an EMBL/GenBank/DDBJ whole genome shotgun (WGS) entry which is preliminary data.</text>
</comment>
<evidence type="ECO:0000313" key="1">
    <source>
        <dbReference type="EMBL" id="KGF43421.1"/>
    </source>
</evidence>
<gene>
    <name evidence="1" type="ORF">HMPREF0647_10160</name>
</gene>
<dbReference type="RefSeq" id="WP_036868431.1">
    <property type="nucleotide sequence ID" value="NZ_JRNQ01000089.1"/>
</dbReference>
<evidence type="ECO:0000313" key="2">
    <source>
        <dbReference type="Proteomes" id="UP000029525"/>
    </source>
</evidence>
<protein>
    <recommendedName>
        <fullName evidence="3">DUF4302 domain-containing protein</fullName>
    </recommendedName>
</protein>
<dbReference type="Proteomes" id="UP000029525">
    <property type="component" value="Unassembled WGS sequence"/>
</dbReference>
<sequence>MKYLSYILLTLLGCIFYSCHDEEREFVNTPTQRKRQAIEALNTELVNNKAGWLVMYFPKTDSLLFSNISDKIKAEYQYGTDRYGYGGVCFTMRFLQHGKVEMRADFDPKSVATSMMGEYKIGANSCTQLTFLTTNYIHKLVNDSYGGACDWLYQGRDEDGLLVFKTASYLKPACEYILMKPLHDVHEFADAVKQAYDNRRVFEQMKNPQLYIHRGGRVYFQSDYYLGRNGGRVATTEKQRYYLFMEVTKPNPIPDYPPKEFSVLGSGYCGTPKGITFRAGLRLNNKQVFADFQRIGNHFEAELVEVYHPEWRSIRLVSKHLHPEGKITGLKAVIQDVPTNE</sequence>
<evidence type="ECO:0008006" key="3">
    <source>
        <dbReference type="Google" id="ProtNLM"/>
    </source>
</evidence>
<reference evidence="1 2" key="1">
    <citation type="submission" date="2014-07" db="EMBL/GenBank/DDBJ databases">
        <authorList>
            <person name="McCorrison J."/>
            <person name="Sanka R."/>
            <person name="Torralba M."/>
            <person name="Gillis M."/>
            <person name="Haft D.H."/>
            <person name="Methe B."/>
            <person name="Sutton G."/>
            <person name="Nelson K.E."/>
        </authorList>
    </citation>
    <scope>NUCLEOTIDE SEQUENCE [LARGE SCALE GENOMIC DNA]</scope>
    <source>
        <strain evidence="1 2">DNF00320</strain>
    </source>
</reference>
<organism evidence="1 2">
    <name type="scientific">Prevotella bivia DNF00320</name>
    <dbReference type="NCBI Taxonomy" id="1401068"/>
    <lineage>
        <taxon>Bacteria</taxon>
        <taxon>Pseudomonadati</taxon>
        <taxon>Bacteroidota</taxon>
        <taxon>Bacteroidia</taxon>
        <taxon>Bacteroidales</taxon>
        <taxon>Prevotellaceae</taxon>
        <taxon>Prevotella</taxon>
    </lineage>
</organism>
<accession>A0A096AA54</accession>
<name>A0A096AA54_9BACT</name>